<evidence type="ECO:0000313" key="2">
    <source>
        <dbReference type="EMBL" id="SMC96634.1"/>
    </source>
</evidence>
<gene>
    <name evidence="2" type="ORF">SAMN04488524_3797</name>
</gene>
<accession>A0A1W2DH38</accession>
<feature type="domain" description="RES" evidence="1">
    <location>
        <begin position="11"/>
        <end position="137"/>
    </location>
</feature>
<dbReference type="InterPro" id="IPR014914">
    <property type="entry name" value="RES_dom"/>
</dbReference>
<protein>
    <submittedName>
        <fullName evidence="2">RES domain-containing protein</fullName>
    </submittedName>
</protein>
<dbReference type="Pfam" id="PF08808">
    <property type="entry name" value="RES"/>
    <property type="match status" value="1"/>
</dbReference>
<sequence length="149" mass="17180">MQVFRICLAKYAVKLTASGRAARWNPNDIEMIYTASSRSLACLENVVHRNQIGLNQYFKVMTIQIPDDICILSIEQKKLPADWTEFQHIPLTQQLGEEWIKDNKSAVLKVPSSIINAEYNYLINPLHPDFNAIKLLKSETFVFDRRIKA</sequence>
<reference evidence="3" key="1">
    <citation type="submission" date="2017-04" db="EMBL/GenBank/DDBJ databases">
        <authorList>
            <person name="Varghese N."/>
            <person name="Submissions S."/>
        </authorList>
    </citation>
    <scope>NUCLEOTIDE SEQUENCE [LARGE SCALE GENOMIC DNA]</scope>
    <source>
        <strain evidence="3">DSM 12126</strain>
    </source>
</reference>
<dbReference type="AlphaFoldDB" id="A0A1W2DH38"/>
<dbReference type="EMBL" id="FWXT01000003">
    <property type="protein sequence ID" value="SMC96634.1"/>
    <property type="molecule type" value="Genomic_DNA"/>
</dbReference>
<proteinExistence type="predicted"/>
<dbReference type="OrthoDB" id="9789501at2"/>
<dbReference type="STRING" id="151894.SAMN04488524_3797"/>
<organism evidence="2 3">
    <name type="scientific">Pedobacter africanus</name>
    <dbReference type="NCBI Taxonomy" id="151894"/>
    <lineage>
        <taxon>Bacteria</taxon>
        <taxon>Pseudomonadati</taxon>
        <taxon>Bacteroidota</taxon>
        <taxon>Sphingobacteriia</taxon>
        <taxon>Sphingobacteriales</taxon>
        <taxon>Sphingobacteriaceae</taxon>
        <taxon>Pedobacter</taxon>
    </lineage>
</organism>
<dbReference type="Proteomes" id="UP000192756">
    <property type="component" value="Unassembled WGS sequence"/>
</dbReference>
<dbReference type="SMART" id="SM00953">
    <property type="entry name" value="RES"/>
    <property type="match status" value="1"/>
</dbReference>
<keyword evidence="3" id="KW-1185">Reference proteome</keyword>
<evidence type="ECO:0000313" key="3">
    <source>
        <dbReference type="Proteomes" id="UP000192756"/>
    </source>
</evidence>
<evidence type="ECO:0000259" key="1">
    <source>
        <dbReference type="SMART" id="SM00953"/>
    </source>
</evidence>
<dbReference type="RefSeq" id="WP_084240574.1">
    <property type="nucleotide sequence ID" value="NZ_FWXT01000003.1"/>
</dbReference>
<name>A0A1W2DH38_9SPHI</name>